<gene>
    <name evidence="2" type="primary">ATP8</name>
</gene>
<accession>A0A977TM14</accession>
<dbReference type="EMBL" id="ON464171">
    <property type="protein sequence ID" value="UXX17530.1"/>
    <property type="molecule type" value="Genomic_DNA"/>
</dbReference>
<proteinExistence type="predicted"/>
<reference evidence="2" key="1">
    <citation type="submission" date="2022-05" db="EMBL/GenBank/DDBJ databases">
        <title>Characterization and Phylogenetic Implications of Newly Sequenced Mitogenomes of Five Processina and Mileewa Species from China (Hemiptera: Cicadellidae: Mileewinae).</title>
        <authorList>
            <person name="He H."/>
            <person name="Yang M."/>
        </authorList>
    </citation>
    <scope>NUCLEOTIDE SEQUENCE</scope>
</reference>
<keyword evidence="2" id="KW-0496">Mitochondrion</keyword>
<sequence length="50" mass="6239">MPQMSPMWWMLLMILTISMMFFINSILYFNLTKIKFFEKMISSPKNIWKW</sequence>
<keyword evidence="1" id="KW-0472">Membrane</keyword>
<protein>
    <submittedName>
        <fullName evidence="2">ATP synthase F0 subunit 8</fullName>
    </submittedName>
</protein>
<dbReference type="GeneID" id="76336870"/>
<keyword evidence="1" id="KW-1133">Transmembrane helix</keyword>
<dbReference type="CTD" id="4509"/>
<dbReference type="RefSeq" id="YP_010531271.1">
    <property type="nucleotide sequence ID" value="NC_067805.1"/>
</dbReference>
<feature type="transmembrane region" description="Helical" evidence="1">
    <location>
        <begin position="6"/>
        <end position="31"/>
    </location>
</feature>
<evidence type="ECO:0000313" key="2">
    <source>
        <dbReference type="EMBL" id="UXX17530.1"/>
    </source>
</evidence>
<organism evidence="2">
    <name type="scientific">Mileewa mira</name>
    <dbReference type="NCBI Taxonomy" id="700733"/>
    <lineage>
        <taxon>Eukaryota</taxon>
        <taxon>Metazoa</taxon>
        <taxon>Ecdysozoa</taxon>
        <taxon>Arthropoda</taxon>
        <taxon>Hexapoda</taxon>
        <taxon>Insecta</taxon>
        <taxon>Pterygota</taxon>
        <taxon>Neoptera</taxon>
        <taxon>Paraneoptera</taxon>
        <taxon>Hemiptera</taxon>
        <taxon>Auchenorrhyncha</taxon>
        <taxon>Membracoidea</taxon>
        <taxon>Cicadellidae</taxon>
        <taxon>Cicadellinae</taxon>
        <taxon>Mileewini</taxon>
        <taxon>Mileewa</taxon>
    </lineage>
</organism>
<keyword evidence="1" id="KW-0812">Transmembrane</keyword>
<dbReference type="AlphaFoldDB" id="A0A977TM14"/>
<name>A0A977TM14_9HEMI</name>
<geneLocation type="mitochondrion" evidence="2"/>
<evidence type="ECO:0000256" key="1">
    <source>
        <dbReference type="SAM" id="Phobius"/>
    </source>
</evidence>